<feature type="domain" description="Response regulatory" evidence="8">
    <location>
        <begin position="2"/>
        <end position="116"/>
    </location>
</feature>
<dbReference type="SUPFAM" id="SSF52172">
    <property type="entry name" value="CheY-like"/>
    <property type="match status" value="1"/>
</dbReference>
<dbReference type="RefSeq" id="WP_005861839.1">
    <property type="nucleotide sequence ID" value="NZ_AAYA01000013.1"/>
</dbReference>
<dbReference type="InterPro" id="IPR036388">
    <property type="entry name" value="WH-like_DNA-bd_sf"/>
</dbReference>
<dbReference type="Gene3D" id="6.10.250.690">
    <property type="match status" value="1"/>
</dbReference>
<dbReference type="Pfam" id="PF00486">
    <property type="entry name" value="Trans_reg_C"/>
    <property type="match status" value="1"/>
</dbReference>
<evidence type="ECO:0000256" key="2">
    <source>
        <dbReference type="ARBA" id="ARBA00023012"/>
    </source>
</evidence>
<dbReference type="PANTHER" id="PTHR48111:SF67">
    <property type="entry name" value="TRANSCRIPTIONAL REGULATORY PROTEIN TCTD"/>
    <property type="match status" value="1"/>
</dbReference>
<evidence type="ECO:0000259" key="9">
    <source>
        <dbReference type="PROSITE" id="PS51755"/>
    </source>
</evidence>
<dbReference type="GO" id="GO:0005829">
    <property type="term" value="C:cytosol"/>
    <property type="evidence" value="ECO:0007669"/>
    <property type="project" value="TreeGrafter"/>
</dbReference>
<protein>
    <submittedName>
        <fullName evidence="10">Two-component system regulatory protein</fullName>
    </submittedName>
</protein>
<keyword evidence="11" id="KW-1185">Reference proteome</keyword>
<keyword evidence="2" id="KW-0902">Two-component regulatory system</keyword>
<evidence type="ECO:0000256" key="6">
    <source>
        <dbReference type="PROSITE-ProRule" id="PRU00169"/>
    </source>
</evidence>
<dbReference type="Pfam" id="PF00072">
    <property type="entry name" value="Response_reg"/>
    <property type="match status" value="1"/>
</dbReference>
<feature type="DNA-binding region" description="OmpR/PhoB-type" evidence="7">
    <location>
        <begin position="124"/>
        <end position="220"/>
    </location>
</feature>
<evidence type="ECO:0000313" key="11">
    <source>
        <dbReference type="Proteomes" id="UP000005713"/>
    </source>
</evidence>
<dbReference type="GO" id="GO:0006355">
    <property type="term" value="P:regulation of DNA-templated transcription"/>
    <property type="evidence" value="ECO:0007669"/>
    <property type="project" value="InterPro"/>
</dbReference>
<comment type="caution">
    <text evidence="10">The sequence shown here is derived from an EMBL/GenBank/DDBJ whole genome shotgun (WGS) entry which is preliminary data.</text>
</comment>
<dbReference type="EMBL" id="AAYA01000013">
    <property type="protein sequence ID" value="EBA06689.1"/>
    <property type="molecule type" value="Genomic_DNA"/>
</dbReference>
<keyword evidence="5" id="KW-0804">Transcription</keyword>
<keyword evidence="4 7" id="KW-0238">DNA-binding</keyword>
<reference evidence="10 11" key="1">
    <citation type="submission" date="2006-06" db="EMBL/GenBank/DDBJ databases">
        <authorList>
            <person name="Moran M.A."/>
            <person name="Ferriera S."/>
            <person name="Johnson J."/>
            <person name="Kravitz S."/>
            <person name="Beeson K."/>
            <person name="Sutton G."/>
            <person name="Rogers Y.-H."/>
            <person name="Friedman R."/>
            <person name="Frazier M."/>
            <person name="Venter J.C."/>
        </authorList>
    </citation>
    <scope>NUCLEOTIDE SEQUENCE [LARGE SCALE GENOMIC DNA]</scope>
    <source>
        <strain evidence="10 11">E-37</strain>
    </source>
</reference>
<dbReference type="GO" id="GO:0000156">
    <property type="term" value="F:phosphorelay response regulator activity"/>
    <property type="evidence" value="ECO:0007669"/>
    <property type="project" value="TreeGrafter"/>
</dbReference>
<gene>
    <name evidence="10" type="ORF">SSE37_02340</name>
</gene>
<evidence type="ECO:0000256" key="4">
    <source>
        <dbReference type="ARBA" id="ARBA00023125"/>
    </source>
</evidence>
<sequence length="223" mass="24179">MRIVLIEDNDSLAKGVVNALSDQGHAVDWLSDGFEGSQFLKSEGADLAIIDVNLPGLSGFEIVRTLREQGSTVPVILLTARTDLDDRITGLDAGADDYLGKPFEMGELAARIRALARRKSDLRTGVVKIGHMRFDRTARVLIGPAGPIDLPRRELALFECLLDHSGRIVSKDRISDTLYGVGADVEANAVELLVSRLRRKLAETGATIRTARGLGYLLDDGSK</sequence>
<dbReference type="InterPro" id="IPR039420">
    <property type="entry name" value="WalR-like"/>
</dbReference>
<dbReference type="SMART" id="SM00862">
    <property type="entry name" value="Trans_reg_C"/>
    <property type="match status" value="1"/>
</dbReference>
<evidence type="ECO:0000256" key="3">
    <source>
        <dbReference type="ARBA" id="ARBA00023015"/>
    </source>
</evidence>
<dbReference type="InterPro" id="IPR011006">
    <property type="entry name" value="CheY-like_superfamily"/>
</dbReference>
<proteinExistence type="predicted"/>
<dbReference type="GO" id="GO:0000976">
    <property type="term" value="F:transcription cis-regulatory region binding"/>
    <property type="evidence" value="ECO:0007669"/>
    <property type="project" value="TreeGrafter"/>
</dbReference>
<keyword evidence="3" id="KW-0805">Transcription regulation</keyword>
<keyword evidence="1 6" id="KW-0597">Phosphoprotein</keyword>
<dbReference type="PROSITE" id="PS51755">
    <property type="entry name" value="OMPR_PHOB"/>
    <property type="match status" value="1"/>
</dbReference>
<dbReference type="Proteomes" id="UP000005713">
    <property type="component" value="Unassembled WGS sequence"/>
</dbReference>
<evidence type="ECO:0000259" key="8">
    <source>
        <dbReference type="PROSITE" id="PS50110"/>
    </source>
</evidence>
<dbReference type="CDD" id="cd00383">
    <property type="entry name" value="trans_reg_C"/>
    <property type="match status" value="1"/>
</dbReference>
<dbReference type="SMART" id="SM00448">
    <property type="entry name" value="REC"/>
    <property type="match status" value="1"/>
</dbReference>
<dbReference type="Gene3D" id="3.40.50.2300">
    <property type="match status" value="1"/>
</dbReference>
<dbReference type="FunFam" id="3.40.50.2300:FF:000002">
    <property type="entry name" value="DNA-binding response regulator PhoP"/>
    <property type="match status" value="1"/>
</dbReference>
<evidence type="ECO:0000256" key="7">
    <source>
        <dbReference type="PROSITE-ProRule" id="PRU01091"/>
    </source>
</evidence>
<dbReference type="PANTHER" id="PTHR48111">
    <property type="entry name" value="REGULATOR OF RPOS"/>
    <property type="match status" value="1"/>
</dbReference>
<dbReference type="PROSITE" id="PS50110">
    <property type="entry name" value="RESPONSE_REGULATORY"/>
    <property type="match status" value="1"/>
</dbReference>
<evidence type="ECO:0000256" key="5">
    <source>
        <dbReference type="ARBA" id="ARBA00023163"/>
    </source>
</evidence>
<dbReference type="eggNOG" id="COG0745">
    <property type="taxonomic scope" value="Bacteria"/>
</dbReference>
<feature type="modified residue" description="4-aspartylphosphate" evidence="6">
    <location>
        <position position="51"/>
    </location>
</feature>
<dbReference type="InterPro" id="IPR001867">
    <property type="entry name" value="OmpR/PhoB-type_DNA-bd"/>
</dbReference>
<organism evidence="10 11">
    <name type="scientific">Sagittula stellata (strain ATCC 700073 / DSM 11524 / E-37)</name>
    <dbReference type="NCBI Taxonomy" id="388399"/>
    <lineage>
        <taxon>Bacteria</taxon>
        <taxon>Pseudomonadati</taxon>
        <taxon>Pseudomonadota</taxon>
        <taxon>Alphaproteobacteria</taxon>
        <taxon>Rhodobacterales</taxon>
        <taxon>Roseobacteraceae</taxon>
        <taxon>Sagittula</taxon>
    </lineage>
</organism>
<accession>A3K7R7</accession>
<dbReference type="Gene3D" id="1.10.10.10">
    <property type="entry name" value="Winged helix-like DNA-binding domain superfamily/Winged helix DNA-binding domain"/>
    <property type="match status" value="1"/>
</dbReference>
<evidence type="ECO:0000313" key="10">
    <source>
        <dbReference type="EMBL" id="EBA06689.1"/>
    </source>
</evidence>
<feature type="domain" description="OmpR/PhoB-type" evidence="9">
    <location>
        <begin position="124"/>
        <end position="220"/>
    </location>
</feature>
<dbReference type="OrthoDB" id="9802426at2"/>
<dbReference type="GO" id="GO:0032993">
    <property type="term" value="C:protein-DNA complex"/>
    <property type="evidence" value="ECO:0007669"/>
    <property type="project" value="TreeGrafter"/>
</dbReference>
<name>A3K7R7_SAGS3</name>
<dbReference type="InterPro" id="IPR001789">
    <property type="entry name" value="Sig_transdc_resp-reg_receiver"/>
</dbReference>
<dbReference type="AlphaFoldDB" id="A3K7R7"/>
<evidence type="ECO:0000256" key="1">
    <source>
        <dbReference type="ARBA" id="ARBA00022553"/>
    </source>
</evidence>